<evidence type="ECO:0008006" key="3">
    <source>
        <dbReference type="Google" id="ProtNLM"/>
    </source>
</evidence>
<evidence type="ECO:0000313" key="2">
    <source>
        <dbReference type="Proteomes" id="UP000537326"/>
    </source>
</evidence>
<dbReference type="RefSeq" id="WP_179530821.1">
    <property type="nucleotide sequence ID" value="NZ_BAAAPP010000004.1"/>
</dbReference>
<dbReference type="Gene3D" id="3.40.390.10">
    <property type="entry name" value="Collagenase (Catalytic Domain)"/>
    <property type="match status" value="1"/>
</dbReference>
<reference evidence="1 2" key="1">
    <citation type="submission" date="2020-07" db="EMBL/GenBank/DDBJ databases">
        <title>Sequencing the genomes of 1000 actinobacteria strains.</title>
        <authorList>
            <person name="Klenk H.-P."/>
        </authorList>
    </citation>
    <scope>NUCLEOTIDE SEQUENCE [LARGE SCALE GENOMIC DNA]</scope>
    <source>
        <strain evidence="1 2">DSM 18248</strain>
    </source>
</reference>
<sequence>MPLTRVRPTPLVLLLVAALGLVLPALVVAPATAETIGDGGSRDTDRRVGLFSAVEGYALPPADRVDGAPVRVRPDTYAAYRLDVAGLARQLAGAAPGARSVRVQVPGPDGAARTLSVVEDPVLQAGLQAAHPEIRTYAGHVVGDPRSSVRLDVTPLGFHASVRGPEGAWSVDPAVDAPGETTHVVYDRAALPGEDELHRVAEGLIRAAAPGRASGLPAAARTAPGALVERRTFRLALVTDPAYARYFGSGGQPADPDIVLAQKAVLMNRVNQIYNDDLAIHMVLVDGSEALSLDTAAKATGPDGPCGASACFDAADLDPETGGCSGALLTRMQFVAGQIIGADHYDVGHLMLGINGGGVAYLGAVGGADKAGGCTGLPFPNGDFMAIDYVAHELGHQFAGNHTFNGTQGACSGGNRNGGTSVEPGSGSSVMAYAGICDTDDLQPHTDPAFSQRTIDEVTAHVTDSPGVFDEVQTISMTGFDDVEELTFHYPGAEPITIGTSFLEYNSLNISSTVYRLTGFRPTVVGYDALLPPVSADGFTLQFNVSAGRGVDVERVTVTGDAPGFTATTGVQVQGGPGTNQGFLVEETANHAPTVTAPADRTIPLRTPFELTGSATDADGDALTYLWEQNDTGGTTGTQLTSSSTASGPLFRVFGTAADVSREESLTYGSPDLNLATDDPSRSFPDLAQVLSGNTNAATGSCPAASGEVLAPEVVECYSERLPTATRSLSFRLTARDGFATGGGTQYDDVTLSVGSAGPFRVTSQPAATVVEGGTPGTVTWDVAGTSAAAYAPQVRILLSTDGGATFPTVLATTANDGSEQVTWPRTATERARLRIEAVDNYFYDVNRADFTIESPVRLTVPASAAVQHSDPLLDTEGEPLTVEVTGADADTLDALEVAVTGISGVSAVRRGGSGVFGVVGGLTDAPGTAEATVTVTGPEDLLVEESFPVTVTPEDLDVRWTGPSVARLDEPVTLSVALAEPDDGSAGDPRTAAVTLVDRDGGELCTATTAGTAAAATASCTITPTGEPRTITVGTVVTGTYAADDPTDDVALDLVVTVVDDVAPETSFVTAPAEILSSKRLSASLLSSEAGSTFRCTLDGKALPCADGAVDLARVKSGTRVLEAAAVDEAGNIDTTPVRAVVAVPYGPGTLKNLTGWKRVKTESAFGGSLWRSDPRGALLTTKSKVKRADVLALVVSTGRKAGSITVDLGRRDLGRYSLKTDETQEHVVLLLHLDKRRSGKLEIRTLSKKDVEIEGIAWLTRP</sequence>
<keyword evidence="2" id="KW-1185">Reference proteome</keyword>
<name>A0A7Z0C350_9ACTN</name>
<dbReference type="SUPFAM" id="SSF55486">
    <property type="entry name" value="Metalloproteases ('zincins'), catalytic domain"/>
    <property type="match status" value="1"/>
</dbReference>
<evidence type="ECO:0000313" key="1">
    <source>
        <dbReference type="EMBL" id="NYI09907.1"/>
    </source>
</evidence>
<comment type="caution">
    <text evidence="1">The sequence shown here is derived from an EMBL/GenBank/DDBJ whole genome shotgun (WGS) entry which is preliminary data.</text>
</comment>
<dbReference type="AlphaFoldDB" id="A0A7Z0C350"/>
<dbReference type="GO" id="GO:0008237">
    <property type="term" value="F:metallopeptidase activity"/>
    <property type="evidence" value="ECO:0007669"/>
    <property type="project" value="InterPro"/>
</dbReference>
<accession>A0A7Z0C350</accession>
<dbReference type="InterPro" id="IPR024079">
    <property type="entry name" value="MetalloPept_cat_dom_sf"/>
</dbReference>
<dbReference type="Gene3D" id="2.60.40.10">
    <property type="entry name" value="Immunoglobulins"/>
    <property type="match status" value="1"/>
</dbReference>
<gene>
    <name evidence="1" type="ORF">BKA05_001422</name>
</gene>
<dbReference type="EMBL" id="JACBZI010000001">
    <property type="protein sequence ID" value="NYI09907.1"/>
    <property type="molecule type" value="Genomic_DNA"/>
</dbReference>
<protein>
    <recommendedName>
        <fullName evidence="3">Metallo-peptidase family M12B Reprolysin-like</fullName>
    </recommendedName>
</protein>
<dbReference type="Proteomes" id="UP000537326">
    <property type="component" value="Unassembled WGS sequence"/>
</dbReference>
<proteinExistence type="predicted"/>
<dbReference type="Pfam" id="PF13574">
    <property type="entry name" value="Reprolysin_2"/>
    <property type="match status" value="1"/>
</dbReference>
<dbReference type="GO" id="GO:0005975">
    <property type="term" value="P:carbohydrate metabolic process"/>
    <property type="evidence" value="ECO:0007669"/>
    <property type="project" value="UniProtKB-ARBA"/>
</dbReference>
<organism evidence="1 2">
    <name type="scientific">Nocardioides marinus</name>
    <dbReference type="NCBI Taxonomy" id="374514"/>
    <lineage>
        <taxon>Bacteria</taxon>
        <taxon>Bacillati</taxon>
        <taxon>Actinomycetota</taxon>
        <taxon>Actinomycetes</taxon>
        <taxon>Propionibacteriales</taxon>
        <taxon>Nocardioidaceae</taxon>
        <taxon>Nocardioides</taxon>
    </lineage>
</organism>
<dbReference type="InterPro" id="IPR013783">
    <property type="entry name" value="Ig-like_fold"/>
</dbReference>